<keyword evidence="2" id="KW-1185">Reference proteome</keyword>
<dbReference type="OrthoDB" id="10275444at2759"/>
<evidence type="ECO:0000313" key="1">
    <source>
        <dbReference type="EMBL" id="CAG2243034.1"/>
    </source>
</evidence>
<dbReference type="Proteomes" id="UP000683360">
    <property type="component" value="Unassembled WGS sequence"/>
</dbReference>
<gene>
    <name evidence="1" type="ORF">MEDL_55192</name>
</gene>
<organism evidence="1 2">
    <name type="scientific">Mytilus edulis</name>
    <name type="common">Blue mussel</name>
    <dbReference type="NCBI Taxonomy" id="6550"/>
    <lineage>
        <taxon>Eukaryota</taxon>
        <taxon>Metazoa</taxon>
        <taxon>Spiralia</taxon>
        <taxon>Lophotrochozoa</taxon>
        <taxon>Mollusca</taxon>
        <taxon>Bivalvia</taxon>
        <taxon>Autobranchia</taxon>
        <taxon>Pteriomorphia</taxon>
        <taxon>Mytilida</taxon>
        <taxon>Mytiloidea</taxon>
        <taxon>Mytilidae</taxon>
        <taxon>Mytilinae</taxon>
        <taxon>Mytilus</taxon>
    </lineage>
</organism>
<sequence length="248" mass="29255">MYTNILPYKAVYTNRLPYKAVYTNRLPYKAVYTKQENEIVVVFIIYCDSFSYGNFCHQSRQHIRLGTNFCEWTCQIERDQYIEDSLKQNLHKLVSETESEKRNILSVLGGDLSPVSNFKKEDMPTVPRNHTQRSSLVSNWTIAYNKLTEIALYRQFGTTYYAEQNDLHVNWDNNEAKKLLCIMKHQASNFGHSIPNYICNKRITLSRHPINKAEFAKWMYVILEDNKKDFCEIHKLVLPHDSHLISRC</sequence>
<reference evidence="1" key="1">
    <citation type="submission" date="2021-03" db="EMBL/GenBank/DDBJ databases">
        <authorList>
            <person name="Bekaert M."/>
        </authorList>
    </citation>
    <scope>NUCLEOTIDE SEQUENCE</scope>
</reference>
<protein>
    <submittedName>
        <fullName evidence="1">Uncharacterized protein</fullName>
    </submittedName>
</protein>
<proteinExistence type="predicted"/>
<dbReference type="EMBL" id="CAJPWZ010002690">
    <property type="protein sequence ID" value="CAG2243034.1"/>
    <property type="molecule type" value="Genomic_DNA"/>
</dbReference>
<comment type="caution">
    <text evidence="1">The sequence shown here is derived from an EMBL/GenBank/DDBJ whole genome shotgun (WGS) entry which is preliminary data.</text>
</comment>
<evidence type="ECO:0000313" key="2">
    <source>
        <dbReference type="Proteomes" id="UP000683360"/>
    </source>
</evidence>
<name>A0A8S3UB67_MYTED</name>
<accession>A0A8S3UB67</accession>
<dbReference type="AlphaFoldDB" id="A0A8S3UB67"/>